<evidence type="ECO:0000256" key="2">
    <source>
        <dbReference type="SAM" id="MobiDB-lite"/>
    </source>
</evidence>
<evidence type="ECO:0008006" key="6">
    <source>
        <dbReference type="Google" id="ProtNLM"/>
    </source>
</evidence>
<sequence length="996" mass="115764">MITVGSTMRILLLYRGEYSQWRERFMNYLEEQTDGEVMINSIQNGDHPLHTRKIDRLARSLLIQGLPNDIYSLIDSNDTAKDLWDALERQMCGFEYGKQDMKDHWFVEKTKVSKRKEKVVVQSESEGNDDEDIIDLKKITALLAKYFNRKKYYAKPTNNNLRTSSASSSANKKPEYVKSEEKKKDKNIESSSDLDQEINANMVFMAKIGKVLSDSDESSSSAEETITEKRIEKENQQRKYLQNQNKDLQDKYDVLINQVNTFEEKNNEFNEQKKALNKKNAALLAQTEVLQDQLKVKLVVIDTHTECLAQYAKLEEEIYEYMIRYSALCDNDKQHRKKIDEQEILSNKMCRQLVEMNNVLRLQEKILKKRNENFRIGRVCYENPSYFGKAKDLRPSLYDERVIGQGYTLIFLTHSDEALEIEKFKRARENKIKFTYDYGYLNASYVNEKINFLDDYFQEIINLDFEKIDSPFQQTISLKPHSKLNKDVKRYSRKDLLSCNNSHLGDTRSAYACNDAMNVSYNSSLYASYDENDLFIFDDVSIRNSQVSKMPFRKKTHDSLNVRSKRCSKHMTGNRALLTNFVEKFLGTVRFGNNDFAMIAGYGDVVIGSMMIKKVYYVETSNVKISLHEEEVFHESSESFQEESSSSSLNDDVQQTSTSHNMFNERLEDAYFDANTSFHDPSNVHTFYQTYPHKKIWIKDHPFHKIIGNPKLSVRTRGLLANSCLFSCLLSSIEPDNVAKALRDADWNKKDESSLVIQNKARLVDIGYSQQKGIDYDETLALVARIEAIRLFLAYATHNNFTVFQMDVKIVFLNRILKKEFLIDSGFQKGSIDTTLFIKNKALMVKRFEMSMMGEMKFFLGLQVNQFSNEIFINQSKYIFDILKRFRMENCDTVPTSMVEQAKLKLDLVGKQVDHTDYRSMIASLMYVTLSSQDIMFATCMCARYQENPIEHHVSAVKRIFHHLKGTINLGHWYLKDAGFDLTAYSDADHVGCHLD</sequence>
<gene>
    <name evidence="5" type="ORF">Tci_027373</name>
</gene>
<dbReference type="Pfam" id="PF22936">
    <property type="entry name" value="Pol_BBD"/>
    <property type="match status" value="1"/>
</dbReference>
<feature type="region of interest" description="Disordered" evidence="2">
    <location>
        <begin position="157"/>
        <end position="192"/>
    </location>
</feature>
<dbReference type="EMBL" id="BKCJ010003488">
    <property type="protein sequence ID" value="GEU55395.1"/>
    <property type="molecule type" value="Genomic_DNA"/>
</dbReference>
<dbReference type="Pfam" id="PF07727">
    <property type="entry name" value="RVT_2"/>
    <property type="match status" value="2"/>
</dbReference>
<proteinExistence type="predicted"/>
<evidence type="ECO:0000313" key="5">
    <source>
        <dbReference type="EMBL" id="GEU55395.1"/>
    </source>
</evidence>
<feature type="compositionally biased region" description="Polar residues" evidence="2">
    <location>
        <begin position="157"/>
        <end position="171"/>
    </location>
</feature>
<protein>
    <recommendedName>
        <fullName evidence="6">Reverse transcriptase Ty1/copia-type domain-containing protein</fullName>
    </recommendedName>
</protein>
<feature type="compositionally biased region" description="Basic and acidic residues" evidence="2">
    <location>
        <begin position="172"/>
        <end position="188"/>
    </location>
</feature>
<evidence type="ECO:0000256" key="1">
    <source>
        <dbReference type="SAM" id="Coils"/>
    </source>
</evidence>
<evidence type="ECO:0000259" key="4">
    <source>
        <dbReference type="Pfam" id="PF22936"/>
    </source>
</evidence>
<dbReference type="PANTHER" id="PTHR11439:SF495">
    <property type="entry name" value="REVERSE TRANSCRIPTASE, RNA-DEPENDENT DNA POLYMERASE-RELATED"/>
    <property type="match status" value="1"/>
</dbReference>
<comment type="caution">
    <text evidence="5">The sequence shown here is derived from an EMBL/GenBank/DDBJ whole genome shotgun (WGS) entry which is preliminary data.</text>
</comment>
<feature type="coiled-coil region" evidence="1">
    <location>
        <begin position="219"/>
        <end position="293"/>
    </location>
</feature>
<evidence type="ECO:0000259" key="3">
    <source>
        <dbReference type="Pfam" id="PF07727"/>
    </source>
</evidence>
<dbReference type="PANTHER" id="PTHR11439">
    <property type="entry name" value="GAG-POL-RELATED RETROTRANSPOSON"/>
    <property type="match status" value="1"/>
</dbReference>
<dbReference type="AlphaFoldDB" id="A0A6L2L566"/>
<feature type="domain" description="Retrovirus-related Pol polyprotein from transposon TNT 1-94-like beta-barrel" evidence="4">
    <location>
        <begin position="567"/>
        <end position="620"/>
    </location>
</feature>
<dbReference type="InterPro" id="IPR054722">
    <property type="entry name" value="PolX-like_BBD"/>
</dbReference>
<organism evidence="5">
    <name type="scientific">Tanacetum cinerariifolium</name>
    <name type="common">Dalmatian daisy</name>
    <name type="synonym">Chrysanthemum cinerariifolium</name>
    <dbReference type="NCBI Taxonomy" id="118510"/>
    <lineage>
        <taxon>Eukaryota</taxon>
        <taxon>Viridiplantae</taxon>
        <taxon>Streptophyta</taxon>
        <taxon>Embryophyta</taxon>
        <taxon>Tracheophyta</taxon>
        <taxon>Spermatophyta</taxon>
        <taxon>Magnoliopsida</taxon>
        <taxon>eudicotyledons</taxon>
        <taxon>Gunneridae</taxon>
        <taxon>Pentapetalae</taxon>
        <taxon>asterids</taxon>
        <taxon>campanulids</taxon>
        <taxon>Asterales</taxon>
        <taxon>Asteraceae</taxon>
        <taxon>Asteroideae</taxon>
        <taxon>Anthemideae</taxon>
        <taxon>Anthemidinae</taxon>
        <taxon>Tanacetum</taxon>
    </lineage>
</organism>
<accession>A0A6L2L566</accession>
<reference evidence="5" key="1">
    <citation type="journal article" date="2019" name="Sci. Rep.">
        <title>Draft genome of Tanacetum cinerariifolium, the natural source of mosquito coil.</title>
        <authorList>
            <person name="Yamashiro T."/>
            <person name="Shiraishi A."/>
            <person name="Satake H."/>
            <person name="Nakayama K."/>
        </authorList>
    </citation>
    <scope>NUCLEOTIDE SEQUENCE</scope>
</reference>
<feature type="domain" description="Reverse transcriptase Ty1/copia-type" evidence="3">
    <location>
        <begin position="747"/>
        <end position="822"/>
    </location>
</feature>
<feature type="domain" description="Reverse transcriptase Ty1/copia-type" evidence="3">
    <location>
        <begin position="833"/>
        <end position="899"/>
    </location>
</feature>
<keyword evidence="1" id="KW-0175">Coiled coil</keyword>
<dbReference type="InterPro" id="IPR013103">
    <property type="entry name" value="RVT_2"/>
</dbReference>
<name>A0A6L2L566_TANCI</name>